<dbReference type="Proteomes" id="UP001148018">
    <property type="component" value="Unassembled WGS sequence"/>
</dbReference>
<dbReference type="AlphaFoldDB" id="A0A9Q0DYT6"/>
<name>A0A9Q0DYT6_9TELE</name>
<dbReference type="EMBL" id="JANIIK010000110">
    <property type="protein sequence ID" value="KAJ3596013.1"/>
    <property type="molecule type" value="Genomic_DNA"/>
</dbReference>
<comment type="caution">
    <text evidence="1">The sequence shown here is derived from an EMBL/GenBank/DDBJ whole genome shotgun (WGS) entry which is preliminary data.</text>
</comment>
<organism evidence="1 2">
    <name type="scientific">Muraenolepis orangiensis</name>
    <name type="common">Patagonian moray cod</name>
    <dbReference type="NCBI Taxonomy" id="630683"/>
    <lineage>
        <taxon>Eukaryota</taxon>
        <taxon>Metazoa</taxon>
        <taxon>Chordata</taxon>
        <taxon>Craniata</taxon>
        <taxon>Vertebrata</taxon>
        <taxon>Euteleostomi</taxon>
        <taxon>Actinopterygii</taxon>
        <taxon>Neopterygii</taxon>
        <taxon>Teleostei</taxon>
        <taxon>Neoteleostei</taxon>
        <taxon>Acanthomorphata</taxon>
        <taxon>Zeiogadaria</taxon>
        <taxon>Gadariae</taxon>
        <taxon>Gadiformes</taxon>
        <taxon>Muraenolepidoidei</taxon>
        <taxon>Muraenolepididae</taxon>
        <taxon>Muraenolepis</taxon>
    </lineage>
</organism>
<evidence type="ECO:0000313" key="1">
    <source>
        <dbReference type="EMBL" id="KAJ3596013.1"/>
    </source>
</evidence>
<proteinExistence type="predicted"/>
<sequence length="73" mass="7795">MPPAVGARPPLDFSELDSALRQQERIMSVSHLLASQASHQSKLVAEWPVDRLLSGTPSSGPGVWGLPGMCTEI</sequence>
<dbReference type="OrthoDB" id="8879486at2759"/>
<gene>
    <name evidence="1" type="ORF">NHX12_002422</name>
</gene>
<keyword evidence="2" id="KW-1185">Reference proteome</keyword>
<protein>
    <submittedName>
        <fullName evidence="1">Uncharacterized protein</fullName>
    </submittedName>
</protein>
<reference evidence="1" key="1">
    <citation type="submission" date="2022-07" db="EMBL/GenBank/DDBJ databases">
        <title>Chromosome-level genome of Muraenolepis orangiensis.</title>
        <authorList>
            <person name="Kim J."/>
        </authorList>
    </citation>
    <scope>NUCLEOTIDE SEQUENCE</scope>
    <source>
        <strain evidence="1">KU_S4_2022</strain>
        <tissue evidence="1">Muscle</tissue>
    </source>
</reference>
<evidence type="ECO:0000313" key="2">
    <source>
        <dbReference type="Proteomes" id="UP001148018"/>
    </source>
</evidence>
<accession>A0A9Q0DYT6</accession>